<sequence length="401" mass="43211">MALKGMGLLVVVLLSFCYNLFSPKIASAATIHVTSYGAKGDGRTDDSKAFLEAWAELCGDVSANPTLVIPSGMTFLLSPLVFNGSSCKSHNLNIKLLGVITAPNTRAGWRVCIEKQFWIYFTLVKGLTIDGPGRIDGQGAAWWGEKEPTETCNRPTALHFYKCPGLRLKDTTHINSPFLHISIVNCEDVDIGNLQITAPEHSPNTDGIDISASSHIHIHDSNIQTGDDCVAINGGVFDVNVTNVLCGPGHGISIGSLGENESHDSVEQVRVQHCNITGTTNGLRIKTVPNGTGYARGIIFQDINLINVRNPIIIDQHYCNSFPNGVCPSSSAQAVQVSDVTYTNIHGSSATKEAIIFNCNEKYKCTNIRTDNVHISGGDDLAYCRNTQGEFVDTTPTVSCD</sequence>
<protein>
    <submittedName>
        <fullName evidence="1">Uncharacterized protein</fullName>
    </submittedName>
</protein>
<reference evidence="1 2" key="2">
    <citation type="journal article" date="2022" name="Mol. Ecol. Resour.">
        <title>The genomes of chicory, endive, great burdock and yacon provide insights into Asteraceae paleo-polyploidization history and plant inulin production.</title>
        <authorList>
            <person name="Fan W."/>
            <person name="Wang S."/>
            <person name="Wang H."/>
            <person name="Wang A."/>
            <person name="Jiang F."/>
            <person name="Liu H."/>
            <person name="Zhao H."/>
            <person name="Xu D."/>
            <person name="Zhang Y."/>
        </authorList>
    </citation>
    <scope>NUCLEOTIDE SEQUENCE [LARGE SCALE GENOMIC DNA]</scope>
    <source>
        <strain evidence="2">cv. Yunnan</strain>
        <tissue evidence="1">Leaves</tissue>
    </source>
</reference>
<name>A0ACB8YQJ4_9ASTR</name>
<organism evidence="1 2">
    <name type="scientific">Smallanthus sonchifolius</name>
    <dbReference type="NCBI Taxonomy" id="185202"/>
    <lineage>
        <taxon>Eukaryota</taxon>
        <taxon>Viridiplantae</taxon>
        <taxon>Streptophyta</taxon>
        <taxon>Embryophyta</taxon>
        <taxon>Tracheophyta</taxon>
        <taxon>Spermatophyta</taxon>
        <taxon>Magnoliopsida</taxon>
        <taxon>eudicotyledons</taxon>
        <taxon>Gunneridae</taxon>
        <taxon>Pentapetalae</taxon>
        <taxon>asterids</taxon>
        <taxon>campanulids</taxon>
        <taxon>Asterales</taxon>
        <taxon>Asteraceae</taxon>
        <taxon>Asteroideae</taxon>
        <taxon>Heliantheae alliance</taxon>
        <taxon>Millerieae</taxon>
        <taxon>Smallanthus</taxon>
    </lineage>
</organism>
<comment type="caution">
    <text evidence="1">The sequence shown here is derived from an EMBL/GenBank/DDBJ whole genome shotgun (WGS) entry which is preliminary data.</text>
</comment>
<dbReference type="Proteomes" id="UP001056120">
    <property type="component" value="Linkage Group LG27"/>
</dbReference>
<keyword evidence="2" id="KW-1185">Reference proteome</keyword>
<accession>A0ACB8YQJ4</accession>
<evidence type="ECO:0000313" key="1">
    <source>
        <dbReference type="EMBL" id="KAI3687726.1"/>
    </source>
</evidence>
<proteinExistence type="predicted"/>
<dbReference type="EMBL" id="CM042044">
    <property type="protein sequence ID" value="KAI3687726.1"/>
    <property type="molecule type" value="Genomic_DNA"/>
</dbReference>
<gene>
    <name evidence="1" type="ORF">L1987_81428</name>
</gene>
<evidence type="ECO:0000313" key="2">
    <source>
        <dbReference type="Proteomes" id="UP001056120"/>
    </source>
</evidence>
<reference evidence="2" key="1">
    <citation type="journal article" date="2022" name="Mol. Ecol. Resour.">
        <title>The genomes of chicory, endive, great burdock and yacon provide insights into Asteraceae palaeo-polyploidization history and plant inulin production.</title>
        <authorList>
            <person name="Fan W."/>
            <person name="Wang S."/>
            <person name="Wang H."/>
            <person name="Wang A."/>
            <person name="Jiang F."/>
            <person name="Liu H."/>
            <person name="Zhao H."/>
            <person name="Xu D."/>
            <person name="Zhang Y."/>
        </authorList>
    </citation>
    <scope>NUCLEOTIDE SEQUENCE [LARGE SCALE GENOMIC DNA]</scope>
    <source>
        <strain evidence="2">cv. Yunnan</strain>
    </source>
</reference>